<feature type="domain" description="F-box" evidence="1">
    <location>
        <begin position="74"/>
        <end position="113"/>
    </location>
</feature>
<dbReference type="EnsemblPlants" id="LPERR01G18440.1">
    <property type="protein sequence ID" value="LPERR01G18440.1"/>
    <property type="gene ID" value="LPERR01G18440"/>
</dbReference>
<dbReference type="Pfam" id="PF24758">
    <property type="entry name" value="LRR_At5g56370"/>
    <property type="match status" value="4"/>
</dbReference>
<dbReference type="InterPro" id="IPR055302">
    <property type="entry name" value="F-box_dom-containing"/>
</dbReference>
<dbReference type="InterPro" id="IPR036047">
    <property type="entry name" value="F-box-like_dom_sf"/>
</dbReference>
<proteinExistence type="predicted"/>
<dbReference type="SUPFAM" id="SSF52058">
    <property type="entry name" value="L domain-like"/>
    <property type="match status" value="1"/>
</dbReference>
<reference evidence="2 3" key="1">
    <citation type="submission" date="2012-08" db="EMBL/GenBank/DDBJ databases">
        <title>Oryza genome evolution.</title>
        <authorList>
            <person name="Wing R.A."/>
        </authorList>
    </citation>
    <scope>NUCLEOTIDE SEQUENCE</scope>
</reference>
<protein>
    <recommendedName>
        <fullName evidence="1">F-box domain-containing protein</fullName>
    </recommendedName>
</protein>
<accession>A0A0D9V2K1</accession>
<evidence type="ECO:0000313" key="3">
    <source>
        <dbReference type="Proteomes" id="UP000032180"/>
    </source>
</evidence>
<dbReference type="SUPFAM" id="SSF81383">
    <property type="entry name" value="F-box domain"/>
    <property type="match status" value="2"/>
</dbReference>
<dbReference type="AlphaFoldDB" id="A0A0D9V2K1"/>
<sequence length="1107" mass="124522">MDLSALMTMENIFVQMENHGADPQELDRSVDQVCQLLLASLPPSPVYAEAILSCKDDDDASYSGGGGLDRISALPDALLGDIVSRLPTKDAARTAALSTRWRGVWLSTPLVLVDTGLLPPDASGGGDGDVERPLPLDSSGAVAAAVSRVLETHPGPFRCVELISSAMDARRRELARWLHLLAVKGVRELVLVNRRRPMDVALPATVFALAPLSRLHLGTWRFPDTAALPRGAGFPHLRELGLYCVHMEDRDLDFVLANSPVLEHLGVYYSQRRIVLLRLASHSLRCVQIRMCIVGEIAVVDAPRLERLLLWEMIEFGSCGRTKLRIGNAPKLQLLGYLRPGIDVLEIGNTIIKAGTKVSPRTIFPWVNVLALKVHFEVRHEAKLLPNFLKCFPYVVNLHIKSEQAHEPAGKLNLKFWQEADRIECLQSSISYVVFYGYRGERSELTFLKYILGSGQVLEEMVIVLVKGLFSSWDEVDDKLLKPLVSVKMANENCRQEKEILPILLQDCSCTLHGSEHQDIAILALRVNFGVLKEVTMLVSFLRCFPNIETLHIKSDRDYEPTGRHHAKFWREVCPVECINSHVKKIVLHEFQGNKCEFEFLKFISRTAQELQALLLMLTSQIYSSIDEDNEVNSQLALLSFASEECITSLLGPEVRTYYGWVFLMCPCPFRVVHIRRFIFAFHRPELAEWTHHVADKGVEHLVLINKPNTVHRTLNAFLPVNILRCAALRRLFLANWIFSATTAFPRGADDQISALPNNLLSEIVSRLPITDAIHTTSLSHGWSRIWHSIPLNLDNSQIKREGEHFVDEISNDALVARVSSILLSHPGPFSSVRLTCGNMGSHEDTLKSWFRAFAAKHLEELTFLNLHYPNYLTVPGDLFRCKSLRWLYLVGVQLPNTGTIPPTHMFHELQEICLFRCILHERDIENLLTCSPKVENLSLISNTCSCPLQLHMCNRSLRCILYWASLLEELVVVSAPGLERLILWKDYASDWDDCKKIRICSAPKLKVIGYLNPSDHVLQIGDAVIKNDMKASATVVVPSVEILAMAVRFGVRKEEQMVPCFLNCFPSIKILHVKDTSAKNAWNYKIASDLSLYDPFGFVVSAITPA</sequence>
<keyword evidence="3" id="KW-1185">Reference proteome</keyword>
<dbReference type="eggNOG" id="ENOG502R3XP">
    <property type="taxonomic scope" value="Eukaryota"/>
</dbReference>
<dbReference type="InterPro" id="IPR053781">
    <property type="entry name" value="F-box_AtFBL13-like"/>
</dbReference>
<evidence type="ECO:0000259" key="1">
    <source>
        <dbReference type="SMART" id="SM00256"/>
    </source>
</evidence>
<dbReference type="HOGENOM" id="CLU_283775_0_0_1"/>
<dbReference type="InterPro" id="IPR001810">
    <property type="entry name" value="F-box_dom"/>
</dbReference>
<dbReference type="PANTHER" id="PTHR32141">
    <property type="match status" value="1"/>
</dbReference>
<dbReference type="Proteomes" id="UP000032180">
    <property type="component" value="Chromosome 1"/>
</dbReference>
<name>A0A0D9V2K1_9ORYZ</name>
<feature type="domain" description="F-box" evidence="1">
    <location>
        <begin position="756"/>
        <end position="796"/>
    </location>
</feature>
<dbReference type="CDD" id="cd22160">
    <property type="entry name" value="F-box_AtFBL13-like"/>
    <property type="match status" value="1"/>
</dbReference>
<organism evidence="2 3">
    <name type="scientific">Leersia perrieri</name>
    <dbReference type="NCBI Taxonomy" id="77586"/>
    <lineage>
        <taxon>Eukaryota</taxon>
        <taxon>Viridiplantae</taxon>
        <taxon>Streptophyta</taxon>
        <taxon>Embryophyta</taxon>
        <taxon>Tracheophyta</taxon>
        <taxon>Spermatophyta</taxon>
        <taxon>Magnoliopsida</taxon>
        <taxon>Liliopsida</taxon>
        <taxon>Poales</taxon>
        <taxon>Poaceae</taxon>
        <taxon>BOP clade</taxon>
        <taxon>Oryzoideae</taxon>
        <taxon>Oryzeae</taxon>
        <taxon>Oryzinae</taxon>
        <taxon>Leersia</taxon>
    </lineage>
</organism>
<dbReference type="PANTHER" id="PTHR32141:SF149">
    <property type="entry name" value="OS01G0596100 PROTEIN"/>
    <property type="match status" value="1"/>
</dbReference>
<reference evidence="3" key="2">
    <citation type="submission" date="2013-12" db="EMBL/GenBank/DDBJ databases">
        <authorList>
            <person name="Yu Y."/>
            <person name="Lee S."/>
            <person name="de Baynast K."/>
            <person name="Wissotski M."/>
            <person name="Liu L."/>
            <person name="Talag J."/>
            <person name="Goicoechea J."/>
            <person name="Angelova A."/>
            <person name="Jetty R."/>
            <person name="Kudrna D."/>
            <person name="Golser W."/>
            <person name="Rivera L."/>
            <person name="Zhang J."/>
            <person name="Wing R."/>
        </authorList>
    </citation>
    <scope>NUCLEOTIDE SEQUENCE</scope>
</reference>
<dbReference type="InterPro" id="IPR055411">
    <property type="entry name" value="LRR_FXL15/At3g58940/PEG3-like"/>
</dbReference>
<evidence type="ECO:0000313" key="2">
    <source>
        <dbReference type="EnsemblPlants" id="LPERR01G18440.1"/>
    </source>
</evidence>
<dbReference type="STRING" id="77586.A0A0D9V2K1"/>
<reference evidence="2" key="3">
    <citation type="submission" date="2015-04" db="UniProtKB">
        <authorList>
            <consortium name="EnsemblPlants"/>
        </authorList>
    </citation>
    <scope>IDENTIFICATION</scope>
</reference>
<dbReference type="InterPro" id="IPR006566">
    <property type="entry name" value="FBD"/>
</dbReference>
<dbReference type="SMART" id="SM00256">
    <property type="entry name" value="FBOX"/>
    <property type="match status" value="2"/>
</dbReference>
<dbReference type="Gramene" id="LPERR01G18440.1">
    <property type="protein sequence ID" value="LPERR01G18440.1"/>
    <property type="gene ID" value="LPERR01G18440"/>
</dbReference>
<dbReference type="Pfam" id="PF00646">
    <property type="entry name" value="F-box"/>
    <property type="match status" value="2"/>
</dbReference>
<dbReference type="Pfam" id="PF08387">
    <property type="entry name" value="FBD"/>
    <property type="match status" value="2"/>
</dbReference>